<protein>
    <recommendedName>
        <fullName evidence="4">Sulfite exporter TauE/SafE family protein</fullName>
    </recommendedName>
</protein>
<reference evidence="2 3" key="1">
    <citation type="submission" date="2022-05" db="EMBL/GenBank/DDBJ databases">
        <authorList>
            <person name="Park J.-S."/>
        </authorList>
    </citation>
    <scope>NUCLEOTIDE SEQUENCE [LARGE SCALE GENOMIC DNA]</scope>
    <source>
        <strain evidence="2 3">2012CJ34-2</strain>
    </source>
</reference>
<feature type="transmembrane region" description="Helical" evidence="1">
    <location>
        <begin position="7"/>
        <end position="29"/>
    </location>
</feature>
<evidence type="ECO:0000313" key="2">
    <source>
        <dbReference type="EMBL" id="MCL6270890.1"/>
    </source>
</evidence>
<organism evidence="2 3">
    <name type="scientific">Parendozoicomonas callyspongiae</name>
    <dbReference type="NCBI Taxonomy" id="2942213"/>
    <lineage>
        <taxon>Bacteria</taxon>
        <taxon>Pseudomonadati</taxon>
        <taxon>Pseudomonadota</taxon>
        <taxon>Gammaproteobacteria</taxon>
        <taxon>Oceanospirillales</taxon>
        <taxon>Endozoicomonadaceae</taxon>
        <taxon>Parendozoicomonas</taxon>
    </lineage>
</organism>
<evidence type="ECO:0008006" key="4">
    <source>
        <dbReference type="Google" id="ProtNLM"/>
    </source>
</evidence>
<comment type="caution">
    <text evidence="2">The sequence shown here is derived from an EMBL/GenBank/DDBJ whole genome shotgun (WGS) entry which is preliminary data.</text>
</comment>
<dbReference type="RefSeq" id="WP_249700193.1">
    <property type="nucleotide sequence ID" value="NZ_JAMFLX010000017.1"/>
</dbReference>
<feature type="transmembrane region" description="Helical" evidence="1">
    <location>
        <begin position="35"/>
        <end position="58"/>
    </location>
</feature>
<dbReference type="Proteomes" id="UP001203338">
    <property type="component" value="Unassembled WGS sequence"/>
</dbReference>
<sequence length="70" mass="7288">MGTAVGALFGGWCVIAGGVISINPFASIVELDPEAWILLLILVVTVLDAWTINVLNLYTGGFSLANSIPV</sequence>
<dbReference type="EMBL" id="JAMFLX010000017">
    <property type="protein sequence ID" value="MCL6270890.1"/>
    <property type="molecule type" value="Genomic_DNA"/>
</dbReference>
<keyword evidence="1" id="KW-0812">Transmembrane</keyword>
<gene>
    <name evidence="2" type="ORF">M3P05_13250</name>
</gene>
<keyword evidence="3" id="KW-1185">Reference proteome</keyword>
<keyword evidence="1" id="KW-1133">Transmembrane helix</keyword>
<evidence type="ECO:0000256" key="1">
    <source>
        <dbReference type="SAM" id="Phobius"/>
    </source>
</evidence>
<accession>A0ABT0PHM9</accession>
<proteinExistence type="predicted"/>
<name>A0ABT0PHM9_9GAMM</name>
<evidence type="ECO:0000313" key="3">
    <source>
        <dbReference type="Proteomes" id="UP001203338"/>
    </source>
</evidence>
<keyword evidence="1" id="KW-0472">Membrane</keyword>